<organism evidence="2 3">
    <name type="scientific">Methylobacterium soli</name>
    <dbReference type="NCBI Taxonomy" id="553447"/>
    <lineage>
        <taxon>Bacteria</taxon>
        <taxon>Pseudomonadati</taxon>
        <taxon>Pseudomonadota</taxon>
        <taxon>Alphaproteobacteria</taxon>
        <taxon>Hyphomicrobiales</taxon>
        <taxon>Methylobacteriaceae</taxon>
        <taxon>Methylobacterium</taxon>
    </lineage>
</organism>
<dbReference type="Proteomes" id="UP000474159">
    <property type="component" value="Unassembled WGS sequence"/>
</dbReference>
<gene>
    <name evidence="2" type="ORF">F6X53_27020</name>
</gene>
<feature type="transmembrane region" description="Helical" evidence="1">
    <location>
        <begin position="92"/>
        <end position="111"/>
    </location>
</feature>
<evidence type="ECO:0000256" key="1">
    <source>
        <dbReference type="SAM" id="Phobius"/>
    </source>
</evidence>
<proteinExistence type="predicted"/>
<dbReference type="RefSeq" id="WP_151004203.1">
    <property type="nucleotide sequence ID" value="NZ_BPQY01000093.1"/>
</dbReference>
<protein>
    <recommendedName>
        <fullName evidence="4">Haemolysin XhlA</fullName>
    </recommendedName>
</protein>
<dbReference type="OrthoDB" id="8008417at2"/>
<evidence type="ECO:0008006" key="4">
    <source>
        <dbReference type="Google" id="ProtNLM"/>
    </source>
</evidence>
<reference evidence="2 3" key="1">
    <citation type="submission" date="2019-09" db="EMBL/GenBank/DDBJ databases">
        <title>YIM 48816 draft genome.</title>
        <authorList>
            <person name="Jiang L."/>
        </authorList>
    </citation>
    <scope>NUCLEOTIDE SEQUENCE [LARGE SCALE GENOMIC DNA]</scope>
    <source>
        <strain evidence="2 3">YIM 48816</strain>
    </source>
</reference>
<keyword evidence="1" id="KW-1133">Transmembrane helix</keyword>
<keyword evidence="1" id="KW-0472">Membrane</keyword>
<evidence type="ECO:0000313" key="3">
    <source>
        <dbReference type="Proteomes" id="UP000474159"/>
    </source>
</evidence>
<dbReference type="AlphaFoldDB" id="A0A6L3SQI2"/>
<name>A0A6L3SQI2_9HYPH</name>
<dbReference type="EMBL" id="VZZK01000042">
    <property type="protein sequence ID" value="KAB1073557.1"/>
    <property type="molecule type" value="Genomic_DNA"/>
</dbReference>
<sequence>MDAIDPSAGVQRPAFLRLHGSRDRVMGDQQPTSDDAAWVKMQIDMAVTKEKVDAVLGDVRGIREDLRNVYATKTELKEVAEDVAGLKNNVSWLVKAILGAVLTAALGLVLVKGGVPH</sequence>
<evidence type="ECO:0000313" key="2">
    <source>
        <dbReference type="EMBL" id="KAB1073557.1"/>
    </source>
</evidence>
<comment type="caution">
    <text evidence="2">The sequence shown here is derived from an EMBL/GenBank/DDBJ whole genome shotgun (WGS) entry which is preliminary data.</text>
</comment>
<accession>A0A6L3SQI2</accession>
<keyword evidence="1" id="KW-0812">Transmembrane</keyword>
<keyword evidence="3" id="KW-1185">Reference proteome</keyword>